<evidence type="ECO:0000256" key="1">
    <source>
        <dbReference type="SAM" id="MobiDB-lite"/>
    </source>
</evidence>
<protein>
    <recommendedName>
        <fullName evidence="2">Transposase-associated domain-containing protein</fullName>
    </recommendedName>
</protein>
<name>A0A9J5XTU2_SOLCO</name>
<feature type="domain" description="Transposase-associated" evidence="2">
    <location>
        <begin position="3"/>
        <end position="26"/>
    </location>
</feature>
<feature type="region of interest" description="Disordered" evidence="1">
    <location>
        <begin position="25"/>
        <end position="48"/>
    </location>
</feature>
<evidence type="ECO:0000313" key="3">
    <source>
        <dbReference type="EMBL" id="KAG5591601.1"/>
    </source>
</evidence>
<reference evidence="3 4" key="1">
    <citation type="submission" date="2020-09" db="EMBL/GenBank/DDBJ databases">
        <title>De no assembly of potato wild relative species, Solanum commersonii.</title>
        <authorList>
            <person name="Cho K."/>
        </authorList>
    </citation>
    <scope>NUCLEOTIDE SEQUENCE [LARGE SCALE GENOMIC DNA]</scope>
    <source>
        <strain evidence="3">LZ3.2</strain>
        <tissue evidence="3">Leaf</tissue>
    </source>
</reference>
<dbReference type="AlphaFoldDB" id="A0A9J5XTU2"/>
<dbReference type="EMBL" id="JACXVP010000008">
    <property type="protein sequence ID" value="KAG5591601.1"/>
    <property type="molecule type" value="Genomic_DNA"/>
</dbReference>
<organism evidence="3 4">
    <name type="scientific">Solanum commersonii</name>
    <name type="common">Commerson's wild potato</name>
    <name type="synonym">Commerson's nightshade</name>
    <dbReference type="NCBI Taxonomy" id="4109"/>
    <lineage>
        <taxon>Eukaryota</taxon>
        <taxon>Viridiplantae</taxon>
        <taxon>Streptophyta</taxon>
        <taxon>Embryophyta</taxon>
        <taxon>Tracheophyta</taxon>
        <taxon>Spermatophyta</taxon>
        <taxon>Magnoliopsida</taxon>
        <taxon>eudicotyledons</taxon>
        <taxon>Gunneridae</taxon>
        <taxon>Pentapetalae</taxon>
        <taxon>asterids</taxon>
        <taxon>lamiids</taxon>
        <taxon>Solanales</taxon>
        <taxon>Solanaceae</taxon>
        <taxon>Solanoideae</taxon>
        <taxon>Solaneae</taxon>
        <taxon>Solanum</taxon>
    </lineage>
</organism>
<accession>A0A9J5XTU2</accession>
<dbReference type="InterPro" id="IPR029480">
    <property type="entry name" value="Transpos_assoc"/>
</dbReference>
<dbReference type="Proteomes" id="UP000824120">
    <property type="component" value="Chromosome 8"/>
</dbReference>
<evidence type="ECO:0000259" key="2">
    <source>
        <dbReference type="Pfam" id="PF13963"/>
    </source>
</evidence>
<gene>
    <name evidence="3" type="ORF">H5410_042115</name>
</gene>
<comment type="caution">
    <text evidence="3">The sequence shown here is derived from an EMBL/GenBank/DDBJ whole genome shotgun (WGS) entry which is preliminary data.</text>
</comment>
<dbReference type="OrthoDB" id="1305492at2759"/>
<keyword evidence="4" id="KW-1185">Reference proteome</keyword>
<proteinExistence type="predicted"/>
<evidence type="ECO:0000313" key="4">
    <source>
        <dbReference type="Proteomes" id="UP000824120"/>
    </source>
</evidence>
<dbReference type="Pfam" id="PF13963">
    <property type="entry name" value="Transpos_assoc"/>
    <property type="match status" value="1"/>
</dbReference>
<sequence>MLNVVEDHLVVGGFVDGYTKWTFHGEGSSARNTPHPINDDEGSNLRNDIDGLLHDTFRNAEDESGHGDGVGEGLSEDAKKYLKLLEDEK</sequence>